<dbReference type="Gene3D" id="2.60.200.20">
    <property type="match status" value="1"/>
</dbReference>
<dbReference type="PANTHER" id="PTHR15715:SF37">
    <property type="entry name" value="LD47843P"/>
    <property type="match status" value="1"/>
</dbReference>
<proteinExistence type="predicted"/>
<dbReference type="SMART" id="SM00240">
    <property type="entry name" value="FHA"/>
    <property type="match status" value="1"/>
</dbReference>
<dbReference type="Proteomes" id="UP001211065">
    <property type="component" value="Unassembled WGS sequence"/>
</dbReference>
<dbReference type="AlphaFoldDB" id="A0AAD5TYH7"/>
<dbReference type="InterPro" id="IPR000253">
    <property type="entry name" value="FHA_dom"/>
</dbReference>
<evidence type="ECO:0000313" key="2">
    <source>
        <dbReference type="EMBL" id="KAJ3216261.1"/>
    </source>
</evidence>
<dbReference type="GO" id="GO:0005737">
    <property type="term" value="C:cytoplasm"/>
    <property type="evidence" value="ECO:0007669"/>
    <property type="project" value="TreeGrafter"/>
</dbReference>
<dbReference type="Pfam" id="PF00498">
    <property type="entry name" value="FHA"/>
    <property type="match status" value="1"/>
</dbReference>
<dbReference type="PROSITE" id="PS50006">
    <property type="entry name" value="FHA_DOMAIN"/>
    <property type="match status" value="1"/>
</dbReference>
<feature type="domain" description="FHA" evidence="1">
    <location>
        <begin position="50"/>
        <end position="106"/>
    </location>
</feature>
<comment type="caution">
    <text evidence="2">The sequence shown here is derived from an EMBL/GenBank/DDBJ whole genome shotgun (WGS) entry which is preliminary data.</text>
</comment>
<protein>
    <recommendedName>
        <fullName evidence="1">FHA domain-containing protein</fullName>
    </recommendedName>
</protein>
<evidence type="ECO:0000259" key="1">
    <source>
        <dbReference type="PROSITE" id="PS50006"/>
    </source>
</evidence>
<accession>A0AAD5TYH7</accession>
<reference evidence="2" key="1">
    <citation type="submission" date="2020-05" db="EMBL/GenBank/DDBJ databases">
        <title>Phylogenomic resolution of chytrid fungi.</title>
        <authorList>
            <person name="Stajich J.E."/>
            <person name="Amses K."/>
            <person name="Simmons R."/>
            <person name="Seto K."/>
            <person name="Myers J."/>
            <person name="Bonds A."/>
            <person name="Quandt C.A."/>
            <person name="Barry K."/>
            <person name="Liu P."/>
            <person name="Grigoriev I."/>
            <person name="Longcore J.E."/>
            <person name="James T.Y."/>
        </authorList>
    </citation>
    <scope>NUCLEOTIDE SEQUENCE</scope>
    <source>
        <strain evidence="2">JEL0476</strain>
    </source>
</reference>
<dbReference type="EMBL" id="JADGJW010000487">
    <property type="protein sequence ID" value="KAJ3216261.1"/>
    <property type="molecule type" value="Genomic_DNA"/>
</dbReference>
<dbReference type="InterPro" id="IPR051176">
    <property type="entry name" value="Cent_Immune-Sig_Mod"/>
</dbReference>
<evidence type="ECO:0000313" key="3">
    <source>
        <dbReference type="Proteomes" id="UP001211065"/>
    </source>
</evidence>
<name>A0AAD5TYH7_9FUNG</name>
<organism evidence="2 3">
    <name type="scientific">Clydaea vesicula</name>
    <dbReference type="NCBI Taxonomy" id="447962"/>
    <lineage>
        <taxon>Eukaryota</taxon>
        <taxon>Fungi</taxon>
        <taxon>Fungi incertae sedis</taxon>
        <taxon>Chytridiomycota</taxon>
        <taxon>Chytridiomycota incertae sedis</taxon>
        <taxon>Chytridiomycetes</taxon>
        <taxon>Lobulomycetales</taxon>
        <taxon>Lobulomycetaceae</taxon>
        <taxon>Clydaea</taxon>
    </lineage>
</organism>
<keyword evidence="3" id="KW-1185">Reference proteome</keyword>
<gene>
    <name evidence="2" type="ORF">HK099_005930</name>
</gene>
<dbReference type="SUPFAM" id="SSF49879">
    <property type="entry name" value="SMAD/FHA domain"/>
    <property type="match status" value="1"/>
</dbReference>
<sequence length="131" mass="14668">MTENSQQIKRKDSRQLLNALNVKSQYPIIKLSPTTGDVFAEKTLDLIEPVKIGRKLPPKCLPSPTNGLFDSKVLSRNHAEIFFQDGKVFIQDKGSSNGTFINSKRLSDEGIESSPFQIMSNDVLEFVLNNL</sequence>
<dbReference type="PANTHER" id="PTHR15715">
    <property type="entry name" value="CENTROSOMAL PROTEIN OF 170 KDA"/>
    <property type="match status" value="1"/>
</dbReference>
<dbReference type="InterPro" id="IPR008984">
    <property type="entry name" value="SMAD_FHA_dom_sf"/>
</dbReference>